<evidence type="ECO:0000256" key="1">
    <source>
        <dbReference type="SAM" id="SignalP"/>
    </source>
</evidence>
<accession>A0A835QXK4</accession>
<dbReference type="EMBL" id="JADCNL010000005">
    <property type="protein sequence ID" value="KAG0480574.1"/>
    <property type="molecule type" value="Genomic_DNA"/>
</dbReference>
<dbReference type="PANTHER" id="PTHR33728">
    <property type="entry name" value="CTTNBP 2 AMINO-TERMINAL-LIKE PROTEIN"/>
    <property type="match status" value="1"/>
</dbReference>
<proteinExistence type="predicted"/>
<evidence type="ECO:0000313" key="3">
    <source>
        <dbReference type="Proteomes" id="UP000636800"/>
    </source>
</evidence>
<keyword evidence="1" id="KW-0732">Signal</keyword>
<evidence type="ECO:0000313" key="2">
    <source>
        <dbReference type="EMBL" id="KAG0480574.1"/>
    </source>
</evidence>
<evidence type="ECO:0008006" key="4">
    <source>
        <dbReference type="Google" id="ProtNLM"/>
    </source>
</evidence>
<sequence length="185" mass="20770">MPATFPASLLFFLVVWQPFLLNSEASFVGRSQTISSALRKGKISVAQNLLKKKLIAKRGIVEGHRGLHECHLLRFRCHSSLDIHVPHHGHLRASDQATRTRRPIFNDDRVLFETNHTHAQMQSVGKLCSPKSGHAPHPHLSVLMPGQRYPTFLAQPAPLLSCPREGIYLPSHDHHALFVHSLAMQ</sequence>
<keyword evidence="3" id="KW-1185">Reference proteome</keyword>
<gene>
    <name evidence="2" type="ORF">HPP92_011432</name>
</gene>
<dbReference type="PANTHER" id="PTHR33728:SF3">
    <property type="entry name" value="MULTIDRUG RESISTANCE PROTEIN"/>
    <property type="match status" value="1"/>
</dbReference>
<name>A0A835QXK4_VANPL</name>
<dbReference type="OrthoDB" id="765662at2759"/>
<feature type="signal peptide" evidence="1">
    <location>
        <begin position="1"/>
        <end position="25"/>
    </location>
</feature>
<feature type="chain" id="PRO_5032771099" description="Secreted protein" evidence="1">
    <location>
        <begin position="26"/>
        <end position="185"/>
    </location>
</feature>
<comment type="caution">
    <text evidence="2">The sequence shown here is derived from an EMBL/GenBank/DDBJ whole genome shotgun (WGS) entry which is preliminary data.</text>
</comment>
<protein>
    <recommendedName>
        <fullName evidence="4">Secreted protein</fullName>
    </recommendedName>
</protein>
<dbReference type="Proteomes" id="UP000636800">
    <property type="component" value="Chromosome 5"/>
</dbReference>
<reference evidence="2 3" key="1">
    <citation type="journal article" date="2020" name="Nat. Food">
        <title>A phased Vanilla planifolia genome enables genetic improvement of flavour and production.</title>
        <authorList>
            <person name="Hasing T."/>
            <person name="Tang H."/>
            <person name="Brym M."/>
            <person name="Khazi F."/>
            <person name="Huang T."/>
            <person name="Chambers A.H."/>
        </authorList>
    </citation>
    <scope>NUCLEOTIDE SEQUENCE [LARGE SCALE GENOMIC DNA]</scope>
    <source>
        <tissue evidence="2">Leaf</tissue>
    </source>
</reference>
<dbReference type="AlphaFoldDB" id="A0A835QXK4"/>
<organism evidence="2 3">
    <name type="scientific">Vanilla planifolia</name>
    <name type="common">Vanilla</name>
    <dbReference type="NCBI Taxonomy" id="51239"/>
    <lineage>
        <taxon>Eukaryota</taxon>
        <taxon>Viridiplantae</taxon>
        <taxon>Streptophyta</taxon>
        <taxon>Embryophyta</taxon>
        <taxon>Tracheophyta</taxon>
        <taxon>Spermatophyta</taxon>
        <taxon>Magnoliopsida</taxon>
        <taxon>Liliopsida</taxon>
        <taxon>Asparagales</taxon>
        <taxon>Orchidaceae</taxon>
        <taxon>Vanilloideae</taxon>
        <taxon>Vanilleae</taxon>
        <taxon>Vanilla</taxon>
    </lineage>
</organism>